<accession>A0A6V1T7Q3</accession>
<evidence type="ECO:0000313" key="3">
    <source>
        <dbReference type="EMBL" id="CAE0639050.1"/>
    </source>
</evidence>
<dbReference type="AlphaFoldDB" id="A0A6V1T7Q3"/>
<dbReference type="EMBL" id="HBIU01039201">
    <property type="protein sequence ID" value="CAE0639051.1"/>
    <property type="molecule type" value="Transcribed_RNA"/>
</dbReference>
<dbReference type="InterPro" id="IPR055378">
    <property type="entry name" value="GH3_C"/>
</dbReference>
<feature type="domain" description="GH3 C-terminal" evidence="2">
    <location>
        <begin position="83"/>
        <end position="210"/>
    </location>
</feature>
<dbReference type="GO" id="GO:0016881">
    <property type="term" value="F:acid-amino acid ligase activity"/>
    <property type="evidence" value="ECO:0007669"/>
    <property type="project" value="TreeGrafter"/>
</dbReference>
<reference evidence="3" key="1">
    <citation type="submission" date="2021-01" db="EMBL/GenBank/DDBJ databases">
        <authorList>
            <person name="Corre E."/>
            <person name="Pelletier E."/>
            <person name="Niang G."/>
            <person name="Scheremetjew M."/>
            <person name="Finn R."/>
            <person name="Kale V."/>
            <person name="Holt S."/>
            <person name="Cochrane G."/>
            <person name="Meng A."/>
            <person name="Brown T."/>
            <person name="Cohen L."/>
        </authorList>
    </citation>
    <scope>NUCLEOTIDE SEQUENCE</scope>
    <source>
        <strain evidence="3">CCMP3107</strain>
    </source>
</reference>
<gene>
    <name evidence="3" type="ORF">HAKA00212_LOCUS17835</name>
    <name evidence="4" type="ORF">HAKA00212_LOCUS17836</name>
</gene>
<protein>
    <submittedName>
        <fullName evidence="3">Uncharacterized protein</fullName>
    </submittedName>
</protein>
<organism evidence="3">
    <name type="scientific">Heterosigma akashiwo</name>
    <name type="common">Chromophytic alga</name>
    <name type="synonym">Heterosigma carterae</name>
    <dbReference type="NCBI Taxonomy" id="2829"/>
    <lineage>
        <taxon>Eukaryota</taxon>
        <taxon>Sar</taxon>
        <taxon>Stramenopiles</taxon>
        <taxon>Ochrophyta</taxon>
        <taxon>Raphidophyceae</taxon>
        <taxon>Chattonellales</taxon>
        <taxon>Chattonellaceae</taxon>
        <taxon>Heterosigma</taxon>
    </lineage>
</organism>
<dbReference type="InterPro" id="IPR055377">
    <property type="entry name" value="GH3_M"/>
</dbReference>
<dbReference type="GO" id="GO:0005737">
    <property type="term" value="C:cytoplasm"/>
    <property type="evidence" value="ECO:0007669"/>
    <property type="project" value="TreeGrafter"/>
</dbReference>
<dbReference type="Pfam" id="PF23572">
    <property type="entry name" value="GH3_C"/>
    <property type="match status" value="1"/>
</dbReference>
<proteinExistence type="predicted"/>
<dbReference type="Pfam" id="PF23571">
    <property type="entry name" value="GH3_M"/>
    <property type="match status" value="1"/>
</dbReference>
<dbReference type="InterPro" id="IPR004993">
    <property type="entry name" value="GH3"/>
</dbReference>
<evidence type="ECO:0000259" key="1">
    <source>
        <dbReference type="Pfam" id="PF23571"/>
    </source>
</evidence>
<name>A0A6V1T7Q3_HETAK</name>
<feature type="domain" description="GH3 middle" evidence="1">
    <location>
        <begin position="1"/>
        <end position="66"/>
    </location>
</feature>
<evidence type="ECO:0000313" key="4">
    <source>
        <dbReference type="EMBL" id="CAE0639051.1"/>
    </source>
</evidence>
<sequence>MFFEFVAAEDAHLDQPPTRFADEVEIGRDYELAVTTLCGLHRYRLGDVVKVVGKYKNMPKVEIRYRQGQIIDIRGEKTSERMLSDAVKSMSKHWTEFKLVDFTAVEQGNQQGAVKKPCYELYFELRDEVPTRTKQRSESDAIEFAEAQSKHFDTAMQVQNDLYKLFRQKNMLCNPQIKIVRPKTFERIHRVLIENGASANQVKIPRVARHPSIVQILHENIISKTR</sequence>
<dbReference type="EMBL" id="HBIU01039200">
    <property type="protein sequence ID" value="CAE0639050.1"/>
    <property type="molecule type" value="Transcribed_RNA"/>
</dbReference>
<evidence type="ECO:0000259" key="2">
    <source>
        <dbReference type="Pfam" id="PF23572"/>
    </source>
</evidence>
<dbReference type="PANTHER" id="PTHR31901">
    <property type="entry name" value="GH3 DOMAIN-CONTAINING PROTEIN"/>
    <property type="match status" value="1"/>
</dbReference>
<dbReference type="PANTHER" id="PTHR31901:SF9">
    <property type="entry name" value="GH3 DOMAIN-CONTAINING PROTEIN"/>
    <property type="match status" value="1"/>
</dbReference>